<evidence type="ECO:0008006" key="3">
    <source>
        <dbReference type="Google" id="ProtNLM"/>
    </source>
</evidence>
<dbReference type="AlphaFoldDB" id="A0AAU9DIC8"/>
<proteinExistence type="predicted"/>
<keyword evidence="1" id="KW-0614">Plasmid</keyword>
<keyword evidence="2" id="KW-1185">Reference proteome</keyword>
<sequence length="327" mass="36213">MKVDDAPNDFLSVANGTQSNGQFIPVLLGQHLSDNREAISVNGLIGAGNDSGNVPVMTFDSRRTDSKAVQVRPLFAWNSYGQRRMTMDAEGNLGIGESDPLEALHITRNSSTRMGIRIFNSLYGNNQGTMFLMKTGGSYVVTDQRNAGLVESYNDLILSAAQGTGSINPSIRFQTGRIGYTGNTRMVIDSQGNVGIGTTEPDSELTVAGKIHAREVKIDTQAGADFVFERDYELMDLSNLEAYVRKHKHLPEIAPAKEMEENGVNTGEFQIQLLQKIEELTLYAIEQEKVIKAQRLEIMRINKKSEKEILTLRTEIENIKQLLSNLK</sequence>
<gene>
    <name evidence="1" type="ORF">FUAX_53130</name>
</gene>
<geneLocation type="plasmid" evidence="1 2">
    <name>pFA7</name>
</geneLocation>
<dbReference type="EMBL" id="AP025321">
    <property type="protein sequence ID" value="BDD12881.1"/>
    <property type="molecule type" value="Genomic_DNA"/>
</dbReference>
<protein>
    <recommendedName>
        <fullName evidence="3">Peptidase S74 domain-containing protein</fullName>
    </recommendedName>
</protein>
<dbReference type="RefSeq" id="WP_338396072.1">
    <property type="nucleotide sequence ID" value="NZ_AP025321.1"/>
</dbReference>
<evidence type="ECO:0000313" key="2">
    <source>
        <dbReference type="Proteomes" id="UP001348817"/>
    </source>
</evidence>
<name>A0AAU9DIC8_9BACT</name>
<reference evidence="1 2" key="1">
    <citation type="submission" date="2021-12" db="EMBL/GenBank/DDBJ databases">
        <title>Genome sequencing of bacteria with rrn-lacking chromosome and rrn-plasmid.</title>
        <authorList>
            <person name="Anda M."/>
            <person name="Iwasaki W."/>
        </authorList>
    </citation>
    <scope>NUCLEOTIDE SEQUENCE [LARGE SCALE GENOMIC DNA]</scope>
    <source>
        <strain evidence="1 2">DSM 100852</strain>
        <plasmid evidence="1 2">pFA7</plasmid>
    </source>
</reference>
<dbReference type="Proteomes" id="UP001348817">
    <property type="component" value="Plasmid pFA7"/>
</dbReference>
<dbReference type="KEGG" id="fax:FUAX_53130"/>
<organism evidence="1 2">
    <name type="scientific">Fulvitalea axinellae</name>
    <dbReference type="NCBI Taxonomy" id="1182444"/>
    <lineage>
        <taxon>Bacteria</taxon>
        <taxon>Pseudomonadati</taxon>
        <taxon>Bacteroidota</taxon>
        <taxon>Cytophagia</taxon>
        <taxon>Cytophagales</taxon>
        <taxon>Persicobacteraceae</taxon>
        <taxon>Fulvitalea</taxon>
    </lineage>
</organism>
<evidence type="ECO:0000313" key="1">
    <source>
        <dbReference type="EMBL" id="BDD12881.1"/>
    </source>
</evidence>
<accession>A0AAU9DIC8</accession>